<proteinExistence type="predicted"/>
<accession>A0A0V0H0Y6</accession>
<organism evidence="1">
    <name type="scientific">Solanum chacoense</name>
    <name type="common">Chaco potato</name>
    <dbReference type="NCBI Taxonomy" id="4108"/>
    <lineage>
        <taxon>Eukaryota</taxon>
        <taxon>Viridiplantae</taxon>
        <taxon>Streptophyta</taxon>
        <taxon>Embryophyta</taxon>
        <taxon>Tracheophyta</taxon>
        <taxon>Spermatophyta</taxon>
        <taxon>Magnoliopsida</taxon>
        <taxon>eudicotyledons</taxon>
        <taxon>Gunneridae</taxon>
        <taxon>Pentapetalae</taxon>
        <taxon>asterids</taxon>
        <taxon>lamiids</taxon>
        <taxon>Solanales</taxon>
        <taxon>Solanaceae</taxon>
        <taxon>Solanoideae</taxon>
        <taxon>Solaneae</taxon>
        <taxon>Solanum</taxon>
    </lineage>
</organism>
<sequence length="77" mass="8516">MGDLSWLVCYLKFHLVGEGSTPHLVIPAPISPLFATKDYLNLNITMYSVLPLTPRSTKLALAKSSFTNPRKNTNPLT</sequence>
<reference evidence="1" key="1">
    <citation type="submission" date="2015-12" db="EMBL/GenBank/DDBJ databases">
        <title>Gene expression during late stages of embryo sac development: a critical building block for successful pollen-pistil interactions.</title>
        <authorList>
            <person name="Liu Y."/>
            <person name="Joly V."/>
            <person name="Sabar M."/>
            <person name="Matton D.P."/>
        </authorList>
    </citation>
    <scope>NUCLEOTIDE SEQUENCE</scope>
</reference>
<name>A0A0V0H0Y6_SOLCH</name>
<evidence type="ECO:0000313" key="1">
    <source>
        <dbReference type="EMBL" id="JAP14044.1"/>
    </source>
</evidence>
<protein>
    <submittedName>
        <fullName evidence="1">Putative ovule protein</fullName>
    </submittedName>
</protein>
<dbReference type="EMBL" id="GEDG01027140">
    <property type="protein sequence ID" value="JAP14044.1"/>
    <property type="molecule type" value="Transcribed_RNA"/>
</dbReference>
<dbReference type="AlphaFoldDB" id="A0A0V0H0Y6"/>